<accession>A0A4Z2F1I3</accession>
<dbReference type="Proteomes" id="UP000314294">
    <property type="component" value="Unassembled WGS sequence"/>
</dbReference>
<evidence type="ECO:0000313" key="2">
    <source>
        <dbReference type="EMBL" id="TNN34740.1"/>
    </source>
</evidence>
<sequence>MTSPSTGRGTATDLQAPEDLVDQELDVVVRQLLALHDVVEVGAHQVGHQVPVGQEVLVDHLTYSRSPWQQTQRVSRQQQSDAELRGPRTQRVHHTPASGPDFTSYTELQDRGTRPPLAPQALLRPPLAPQALLRPPLAPLAPLAPQALLSAAGVRWSELFSHDSSRGAESFRSSQSSCWVTFSAAAPNRTSCTRRAAVCSGRVRVQRRHATGVQGTLTEEEPGVRCDLTPEPSGSHVHDTTCTTQITRRNPKKREAARGVHDAPSATTTRVNK</sequence>
<reference evidence="2 3" key="1">
    <citation type="submission" date="2019-03" db="EMBL/GenBank/DDBJ databases">
        <title>First draft genome of Liparis tanakae, snailfish: a comprehensive survey of snailfish specific genes.</title>
        <authorList>
            <person name="Kim W."/>
            <person name="Song I."/>
            <person name="Jeong J.-H."/>
            <person name="Kim D."/>
            <person name="Kim S."/>
            <person name="Ryu S."/>
            <person name="Song J.Y."/>
            <person name="Lee S.K."/>
        </authorList>
    </citation>
    <scope>NUCLEOTIDE SEQUENCE [LARGE SCALE GENOMIC DNA]</scope>
    <source>
        <tissue evidence="2">Muscle</tissue>
    </source>
</reference>
<name>A0A4Z2F1I3_9TELE</name>
<feature type="compositionally biased region" description="Low complexity" evidence="1">
    <location>
        <begin position="69"/>
        <end position="80"/>
    </location>
</feature>
<evidence type="ECO:0000256" key="1">
    <source>
        <dbReference type="SAM" id="MobiDB-lite"/>
    </source>
</evidence>
<dbReference type="EMBL" id="SRLO01001899">
    <property type="protein sequence ID" value="TNN34740.1"/>
    <property type="molecule type" value="Genomic_DNA"/>
</dbReference>
<evidence type="ECO:0000313" key="3">
    <source>
        <dbReference type="Proteomes" id="UP000314294"/>
    </source>
</evidence>
<protein>
    <submittedName>
        <fullName evidence="2">Uncharacterized protein</fullName>
    </submittedName>
</protein>
<organism evidence="2 3">
    <name type="scientific">Liparis tanakae</name>
    <name type="common">Tanaka's snailfish</name>
    <dbReference type="NCBI Taxonomy" id="230148"/>
    <lineage>
        <taxon>Eukaryota</taxon>
        <taxon>Metazoa</taxon>
        <taxon>Chordata</taxon>
        <taxon>Craniata</taxon>
        <taxon>Vertebrata</taxon>
        <taxon>Euteleostomi</taxon>
        <taxon>Actinopterygii</taxon>
        <taxon>Neopterygii</taxon>
        <taxon>Teleostei</taxon>
        <taxon>Neoteleostei</taxon>
        <taxon>Acanthomorphata</taxon>
        <taxon>Eupercaria</taxon>
        <taxon>Perciformes</taxon>
        <taxon>Cottioidei</taxon>
        <taxon>Cottales</taxon>
        <taxon>Liparidae</taxon>
        <taxon>Liparis</taxon>
    </lineage>
</organism>
<feature type="region of interest" description="Disordered" evidence="1">
    <location>
        <begin position="68"/>
        <end position="121"/>
    </location>
</feature>
<comment type="caution">
    <text evidence="2">The sequence shown here is derived from an EMBL/GenBank/DDBJ whole genome shotgun (WGS) entry which is preliminary data.</text>
</comment>
<feature type="region of interest" description="Disordered" evidence="1">
    <location>
        <begin position="247"/>
        <end position="273"/>
    </location>
</feature>
<keyword evidence="3" id="KW-1185">Reference proteome</keyword>
<dbReference type="AlphaFoldDB" id="A0A4Z2F1I3"/>
<proteinExistence type="predicted"/>
<gene>
    <name evidence="2" type="ORF">EYF80_055097</name>
</gene>